<evidence type="ECO:0000313" key="5">
    <source>
        <dbReference type="Ensembl" id="ENSLAFP00000007087.3"/>
    </source>
</evidence>
<dbReference type="SMART" id="SM00208">
    <property type="entry name" value="TNFR"/>
    <property type="match status" value="2"/>
</dbReference>
<keyword evidence="3" id="KW-1133">Transmembrane helix</keyword>
<feature type="compositionally biased region" description="Polar residues" evidence="2">
    <location>
        <begin position="91"/>
        <end position="101"/>
    </location>
</feature>
<dbReference type="GeneTree" id="ENSGT00510000049215"/>
<name>G3T1U1_LOXAF</name>
<dbReference type="Ensembl" id="ENSLAFT00000008446.3">
    <property type="protein sequence ID" value="ENSLAFP00000007087.3"/>
    <property type="gene ID" value="ENSLAFG00000008445.3"/>
</dbReference>
<feature type="domain" description="TNFR-Cys" evidence="4">
    <location>
        <begin position="18"/>
        <end position="56"/>
    </location>
</feature>
<dbReference type="eggNOG" id="ENOG502SNQ9">
    <property type="taxonomic scope" value="Eukaryota"/>
</dbReference>
<dbReference type="GO" id="GO:0004888">
    <property type="term" value="F:transmembrane signaling receptor activity"/>
    <property type="evidence" value="ECO:0007669"/>
    <property type="project" value="InterPro"/>
</dbReference>
<dbReference type="HOGENOM" id="CLU_043282_0_0_1"/>
<dbReference type="PROSITE" id="PS50050">
    <property type="entry name" value="TNFR_NGFR_2"/>
    <property type="match status" value="1"/>
</dbReference>
<reference evidence="5" key="3">
    <citation type="submission" date="2025-09" db="UniProtKB">
        <authorList>
            <consortium name="Ensembl"/>
        </authorList>
    </citation>
    <scope>IDENTIFICATION</scope>
    <source>
        <strain evidence="5">Isolate ISIS603380</strain>
    </source>
</reference>
<evidence type="ECO:0000256" key="3">
    <source>
        <dbReference type="SAM" id="Phobius"/>
    </source>
</evidence>
<dbReference type="InterPro" id="IPR020416">
    <property type="entry name" value="TNFR_8"/>
</dbReference>
<dbReference type="SUPFAM" id="SSF57586">
    <property type="entry name" value="TNF receptor-like"/>
    <property type="match status" value="1"/>
</dbReference>
<feature type="repeat" description="TNFR-Cys" evidence="1">
    <location>
        <begin position="18"/>
        <end position="56"/>
    </location>
</feature>
<dbReference type="Proteomes" id="UP000007646">
    <property type="component" value="Unassembled WGS sequence"/>
</dbReference>
<reference evidence="5" key="2">
    <citation type="submission" date="2025-08" db="UniProtKB">
        <authorList>
            <consortium name="Ensembl"/>
        </authorList>
    </citation>
    <scope>IDENTIFICATION</scope>
    <source>
        <strain evidence="5">Isolate ISIS603380</strain>
    </source>
</reference>
<dbReference type="InParanoid" id="G3T1U1"/>
<keyword evidence="3" id="KW-0472">Membrane</keyword>
<dbReference type="InterPro" id="IPR052862">
    <property type="entry name" value="TNFR_superfamily_member_8"/>
</dbReference>
<dbReference type="InterPro" id="IPR034002">
    <property type="entry name" value="TNFRSF8_N"/>
</dbReference>
<protein>
    <recommendedName>
        <fullName evidence="4">TNFR-Cys domain-containing protein</fullName>
    </recommendedName>
</protein>
<dbReference type="PANTHER" id="PTHR47497:SF1">
    <property type="entry name" value="TUMOR NECROSIS FACTOR RECEPTOR SUPERFAMILY MEMBER 8"/>
    <property type="match status" value="1"/>
</dbReference>
<dbReference type="GO" id="GO:0007165">
    <property type="term" value="P:signal transduction"/>
    <property type="evidence" value="ECO:0007669"/>
    <property type="project" value="InterPro"/>
</dbReference>
<dbReference type="STRING" id="9785.ENSLAFP00000007087"/>
<dbReference type="Gene3D" id="2.10.50.10">
    <property type="entry name" value="Tumor Necrosis Factor Receptor, subunit A, domain 2"/>
    <property type="match status" value="1"/>
</dbReference>
<keyword evidence="3" id="KW-0812">Transmembrane</keyword>
<feature type="compositionally biased region" description="Polar residues" evidence="2">
    <location>
        <begin position="142"/>
        <end position="156"/>
    </location>
</feature>
<evidence type="ECO:0000256" key="1">
    <source>
        <dbReference type="PROSITE-ProRule" id="PRU00206"/>
    </source>
</evidence>
<dbReference type="CDD" id="cd13409">
    <property type="entry name" value="TNFRSF8"/>
    <property type="match status" value="1"/>
</dbReference>
<evidence type="ECO:0000256" key="2">
    <source>
        <dbReference type="SAM" id="MobiDB-lite"/>
    </source>
</evidence>
<dbReference type="PROSITE" id="PS00652">
    <property type="entry name" value="TNFR_NGFR_1"/>
    <property type="match status" value="1"/>
</dbReference>
<feature type="compositionally biased region" description="Basic and acidic residues" evidence="2">
    <location>
        <begin position="406"/>
        <end position="419"/>
    </location>
</feature>
<comment type="caution">
    <text evidence="1">Lacks conserved residue(s) required for the propagation of feature annotation.</text>
</comment>
<organism evidence="5 6">
    <name type="scientific">Loxodonta africana</name>
    <name type="common">African elephant</name>
    <dbReference type="NCBI Taxonomy" id="9785"/>
    <lineage>
        <taxon>Eukaryota</taxon>
        <taxon>Metazoa</taxon>
        <taxon>Chordata</taxon>
        <taxon>Craniata</taxon>
        <taxon>Vertebrata</taxon>
        <taxon>Euteleostomi</taxon>
        <taxon>Mammalia</taxon>
        <taxon>Eutheria</taxon>
        <taxon>Afrotheria</taxon>
        <taxon>Proboscidea</taxon>
        <taxon>Elephantidae</taxon>
        <taxon>Loxodonta</taxon>
    </lineage>
</organism>
<evidence type="ECO:0000259" key="4">
    <source>
        <dbReference type="PROSITE" id="PS50050"/>
    </source>
</evidence>
<dbReference type="InterPro" id="IPR001368">
    <property type="entry name" value="TNFR/NGFR_Cys_rich_reg"/>
</dbReference>
<accession>G3T1U1</accession>
<reference evidence="5 6" key="1">
    <citation type="submission" date="2009-06" db="EMBL/GenBank/DDBJ databases">
        <title>The Genome Sequence of Loxodonta africana (African elephant).</title>
        <authorList>
            <person name="Di Palma F."/>
            <person name="Heiman D."/>
            <person name="Young S."/>
            <person name="Johnson J."/>
            <person name="Lander E.S."/>
            <person name="Lindblad-Toh K."/>
        </authorList>
    </citation>
    <scope>NUCLEOTIDE SEQUENCE [LARGE SCALE GENOMIC DNA]</scope>
    <source>
        <strain evidence="5 6">Isolate ISIS603380</strain>
    </source>
</reference>
<dbReference type="OMA" id="QCEQDYY"/>
<sequence length="447" mass="48639">GLSPQHPCPQGSADCRKQCGPDYYLDEAGRCTACVSCSRDDLVEKTPCTWNSSRVCECRPGMVCATSATNSCARCITRSICPSGMAARLQGTASRDTTSELPPSGTHPDCLTSPEDREMPSSSTIPTLMSPLDSETSKRHGGSTTYAREDTSTPTSAPVAVSSMEKPVLVTVGNLPKNPLKLDLSTVTRYMIFTSDKRKKKASSLLNFSLSRDIWTAPGWCKQFVLVTATGRFCVSGPVVFWVTMVLLVILFSGIFLLCHWKACRRGIQQKLHLCFPGQNFRTKPEPGARCPNEKVFEPCRIVSVVEPGPEEQGLMSVPAVETCPSVGTACLESLRLLEASPVEGPSSPRGPPEPRATTEHTNNKIEKIYIMKADTVIVGTVKTEVPESRGLAVSVGPEFEEELEVDHAPHYPEQETERPLGSCEDVMFSVEEEGKEESLTTTISEK</sequence>
<dbReference type="AlphaFoldDB" id="G3T1U1"/>
<dbReference type="PANTHER" id="PTHR47497">
    <property type="entry name" value="TUMOR NECROSIS FACTOR RECEPTOR SUPERFAMILY MEMBER 8"/>
    <property type="match status" value="1"/>
</dbReference>
<feature type="region of interest" description="Disordered" evidence="2">
    <location>
        <begin position="402"/>
        <end position="423"/>
    </location>
</feature>
<dbReference type="FunCoup" id="G3T1U1">
    <property type="interactions" value="49"/>
</dbReference>
<dbReference type="PRINTS" id="PR01923">
    <property type="entry name" value="TNFACTORR8"/>
</dbReference>
<keyword evidence="6" id="KW-1185">Reference proteome</keyword>
<feature type="region of interest" description="Disordered" evidence="2">
    <location>
        <begin position="341"/>
        <end position="363"/>
    </location>
</feature>
<proteinExistence type="predicted"/>
<feature type="transmembrane region" description="Helical" evidence="3">
    <location>
        <begin position="239"/>
        <end position="261"/>
    </location>
</feature>
<feature type="region of interest" description="Disordered" evidence="2">
    <location>
        <begin position="91"/>
        <end position="159"/>
    </location>
</feature>
<evidence type="ECO:0000313" key="6">
    <source>
        <dbReference type="Proteomes" id="UP000007646"/>
    </source>
</evidence>